<gene>
    <name evidence="3" type="ORF">D8780_01980</name>
</gene>
<dbReference type="AlphaFoldDB" id="A0A3L7J9Y2"/>
<accession>A0A3L7J9Y2</accession>
<sequence>MKYQFVGTTQRLIGTLAAGVAVLAIAAPSASAESLTTTFDSNNELSGNFFDINVLTNQITITALDINTSLSPRVRVFTRLGTAKGNTGSATGWVDRGTYNVTPAGEDNPTSVDLVDFALAGGTYGFLVTTDDDIHYKNGGSYSDIVAQNANLEITGGQGTSGTVDSPFGGTIINLRTWNGTIYYLLGLSGPSDESLGVTDQQNAYSSLLVVQGGRSFLNATSGVIGERFGFAGSAPTSAPLAFGPEATKEDGPFGHSRESVFNADIVTPGYMPPRFHAWISGDVTGYDGDGDSFDGGLYGGSLGIDYTLSDRIVLGLFAGYGASDFDTVTRGIGGGFDADAYTVGGYAGFAATDALTLSLTGGYTHTEYDLQTGGTTGEFDGDGGFVAADAKYSIAYGGFNIVPRLSAIYAVEEQDGYTDSDGVDVDDNSVHSGRVAFGTRLYRSLDMFGSRPLVAFVGAEGGYDFSDQDVAAASGLPDFGDQFSASFDAGATVEFTDSAAFTLEGQLSGIGTGDYVGYGGKAQLSVRF</sequence>
<dbReference type="SUPFAM" id="SSF103515">
    <property type="entry name" value="Autotransporter"/>
    <property type="match status" value="1"/>
</dbReference>
<evidence type="ECO:0000313" key="4">
    <source>
        <dbReference type="Proteomes" id="UP000281094"/>
    </source>
</evidence>
<dbReference type="SMART" id="SM00869">
    <property type="entry name" value="Autotransporter"/>
    <property type="match status" value="1"/>
</dbReference>
<feature type="domain" description="Autotransporter" evidence="2">
    <location>
        <begin position="271"/>
        <end position="529"/>
    </location>
</feature>
<keyword evidence="1" id="KW-0732">Signal</keyword>
<comment type="caution">
    <text evidence="3">The sequence shown here is derived from an EMBL/GenBank/DDBJ whole genome shotgun (WGS) entry which is preliminary data.</text>
</comment>
<organism evidence="3 4">
    <name type="scientific">Notoacmeibacter ruber</name>
    <dbReference type="NCBI Taxonomy" id="2670375"/>
    <lineage>
        <taxon>Bacteria</taxon>
        <taxon>Pseudomonadati</taxon>
        <taxon>Pseudomonadota</taxon>
        <taxon>Alphaproteobacteria</taxon>
        <taxon>Hyphomicrobiales</taxon>
        <taxon>Notoacmeibacteraceae</taxon>
        <taxon>Notoacmeibacter</taxon>
    </lineage>
</organism>
<dbReference type="Proteomes" id="UP000281094">
    <property type="component" value="Unassembled WGS sequence"/>
</dbReference>
<reference evidence="3 4" key="1">
    <citation type="submission" date="2018-10" db="EMBL/GenBank/DDBJ databases">
        <title>Notoacmeibacter sp. M2BS9Y-3-1, whole genome shotgun sequence.</title>
        <authorList>
            <person name="Tuo L."/>
        </authorList>
    </citation>
    <scope>NUCLEOTIDE SEQUENCE [LARGE SCALE GENOMIC DNA]</scope>
    <source>
        <strain evidence="3 4">M2BS9Y-3-1</strain>
    </source>
</reference>
<proteinExistence type="predicted"/>
<keyword evidence="4" id="KW-1185">Reference proteome</keyword>
<dbReference type="InterPro" id="IPR036709">
    <property type="entry name" value="Autotransporte_beta_dom_sf"/>
</dbReference>
<name>A0A3L7J9Y2_9HYPH</name>
<protein>
    <submittedName>
        <fullName evidence="3">Autotransporter outer membrane beta-barrel domain-containing protein</fullName>
    </submittedName>
</protein>
<evidence type="ECO:0000259" key="2">
    <source>
        <dbReference type="PROSITE" id="PS51208"/>
    </source>
</evidence>
<feature type="chain" id="PRO_5018145477" evidence="1">
    <location>
        <begin position="33"/>
        <end position="529"/>
    </location>
</feature>
<dbReference type="EMBL" id="RCWN01000001">
    <property type="protein sequence ID" value="RLQ87165.1"/>
    <property type="molecule type" value="Genomic_DNA"/>
</dbReference>
<dbReference type="NCBIfam" id="TIGR01414">
    <property type="entry name" value="autotrans_barl"/>
    <property type="match status" value="1"/>
</dbReference>
<dbReference type="InterPro" id="IPR006315">
    <property type="entry name" value="OM_autotransptr_brl_dom"/>
</dbReference>
<dbReference type="InterPro" id="IPR005546">
    <property type="entry name" value="Autotransporte_beta"/>
</dbReference>
<dbReference type="Pfam" id="PF03797">
    <property type="entry name" value="Autotransporter"/>
    <property type="match status" value="1"/>
</dbReference>
<feature type="signal peptide" evidence="1">
    <location>
        <begin position="1"/>
        <end position="32"/>
    </location>
</feature>
<dbReference type="GO" id="GO:0019867">
    <property type="term" value="C:outer membrane"/>
    <property type="evidence" value="ECO:0007669"/>
    <property type="project" value="InterPro"/>
</dbReference>
<evidence type="ECO:0000256" key="1">
    <source>
        <dbReference type="SAM" id="SignalP"/>
    </source>
</evidence>
<evidence type="ECO:0000313" key="3">
    <source>
        <dbReference type="EMBL" id="RLQ87165.1"/>
    </source>
</evidence>
<dbReference type="PROSITE" id="PS51208">
    <property type="entry name" value="AUTOTRANSPORTER"/>
    <property type="match status" value="1"/>
</dbReference>
<dbReference type="Gene3D" id="2.40.128.130">
    <property type="entry name" value="Autotransporter beta-domain"/>
    <property type="match status" value="1"/>
</dbReference>